<feature type="region of interest" description="Disordered" evidence="5">
    <location>
        <begin position="793"/>
        <end position="814"/>
    </location>
</feature>
<feature type="compositionally biased region" description="Basic and acidic residues" evidence="5">
    <location>
        <begin position="656"/>
        <end position="666"/>
    </location>
</feature>
<evidence type="ECO:0000313" key="7">
    <source>
        <dbReference type="EMBL" id="EPQ67706.1"/>
    </source>
</evidence>
<evidence type="ECO:0000313" key="9">
    <source>
        <dbReference type="Proteomes" id="UP000053110"/>
    </source>
</evidence>
<dbReference type="Proteomes" id="UP000053110">
    <property type="component" value="Unassembled WGS sequence"/>
</dbReference>
<dbReference type="PANTHER" id="PTHR23327">
    <property type="entry name" value="RING FINGER PROTEIN 127"/>
    <property type="match status" value="1"/>
</dbReference>
<dbReference type="PROSITE" id="PS50089">
    <property type="entry name" value="ZF_RING_2"/>
    <property type="match status" value="1"/>
</dbReference>
<keyword evidence="7" id="KW-0251">Elongation factor</keyword>
<dbReference type="Pfam" id="PF13445">
    <property type="entry name" value="zf-RING_UBOX"/>
    <property type="match status" value="1"/>
</dbReference>
<name>A0A061HLS3_BLUGR</name>
<dbReference type="EMBL" id="KE373403">
    <property type="protein sequence ID" value="EPQ67706.1"/>
    <property type="molecule type" value="Genomic_DNA"/>
</dbReference>
<evidence type="ECO:0000256" key="5">
    <source>
        <dbReference type="SAM" id="MobiDB-lite"/>
    </source>
</evidence>
<evidence type="ECO:0000256" key="3">
    <source>
        <dbReference type="ARBA" id="ARBA00022833"/>
    </source>
</evidence>
<keyword evidence="2 4" id="KW-0863">Zinc-finger</keyword>
<accession>A0A061HLS3</accession>
<feature type="compositionally biased region" description="Polar residues" evidence="5">
    <location>
        <begin position="526"/>
        <end position="546"/>
    </location>
</feature>
<dbReference type="EMBL" id="UIGY01000001">
    <property type="protein sequence ID" value="SUZ07049.1"/>
    <property type="molecule type" value="Genomic_DNA"/>
</dbReference>
<protein>
    <submittedName>
        <fullName evidence="8">Bgt-4719</fullName>
    </submittedName>
    <submittedName>
        <fullName evidence="7">RNA polymerase II elongation factor</fullName>
    </submittedName>
</protein>
<evidence type="ECO:0000256" key="2">
    <source>
        <dbReference type="ARBA" id="ARBA00022771"/>
    </source>
</evidence>
<feature type="region of interest" description="Disordered" evidence="5">
    <location>
        <begin position="450"/>
        <end position="548"/>
    </location>
</feature>
<dbReference type="InterPro" id="IPR001841">
    <property type="entry name" value="Znf_RING"/>
</dbReference>
<feature type="compositionally biased region" description="Polar residues" evidence="5">
    <location>
        <begin position="640"/>
        <end position="649"/>
    </location>
</feature>
<proteinExistence type="predicted"/>
<dbReference type="GO" id="GO:0008270">
    <property type="term" value="F:zinc ion binding"/>
    <property type="evidence" value="ECO:0007669"/>
    <property type="project" value="UniProtKB-KW"/>
</dbReference>
<dbReference type="InterPro" id="IPR013083">
    <property type="entry name" value="Znf_RING/FYVE/PHD"/>
</dbReference>
<dbReference type="OrthoDB" id="6105938at2759"/>
<dbReference type="InterPro" id="IPR017907">
    <property type="entry name" value="Znf_RING_CS"/>
</dbReference>
<dbReference type="Gene3D" id="3.30.40.10">
    <property type="entry name" value="Zinc/RING finger domain, C3HC4 (zinc finger)"/>
    <property type="match status" value="1"/>
</dbReference>
<dbReference type="PROSITE" id="PS00518">
    <property type="entry name" value="ZF_RING_1"/>
    <property type="match status" value="1"/>
</dbReference>
<keyword evidence="7" id="KW-0648">Protein biosynthesis</keyword>
<gene>
    <name evidence="7" type="ORF">BGT96224_4719</name>
    <name evidence="8" type="ORF">BGT96224V2_LOCUS620</name>
</gene>
<feature type="compositionally biased region" description="Low complexity" evidence="5">
    <location>
        <begin position="292"/>
        <end position="304"/>
    </location>
</feature>
<dbReference type="InterPro" id="IPR027370">
    <property type="entry name" value="Znf-RING_euk"/>
</dbReference>
<reference evidence="9" key="1">
    <citation type="journal article" date="2013" name="Nat. Genet.">
        <title>The wheat powdery mildew genome shows the unique evolution of an obligate biotroph.</title>
        <authorList>
            <person name="Wicker T."/>
            <person name="Oberhaensli S."/>
            <person name="Parlange F."/>
            <person name="Buchmann J.P."/>
            <person name="Shatalina M."/>
            <person name="Roffler S."/>
            <person name="Ben-David R."/>
            <person name="Dolezel J."/>
            <person name="Simkova H."/>
            <person name="Schulze-Lefert P."/>
            <person name="Spanu P.D."/>
            <person name="Bruggmann R."/>
            <person name="Amselem J."/>
            <person name="Quesneville H."/>
            <person name="Ver Loren van Themaat E."/>
            <person name="Paape T."/>
            <person name="Shimizu K.K."/>
            <person name="Keller B."/>
        </authorList>
    </citation>
    <scope>NUCLEOTIDE SEQUENCE [LARGE SCALE GENOMIC DNA]</scope>
    <source>
        <strain evidence="9">96224</strain>
    </source>
</reference>
<dbReference type="CDD" id="cd16568">
    <property type="entry name" value="RING-HC_ScPSH1-like"/>
    <property type="match status" value="1"/>
</dbReference>
<feature type="compositionally biased region" description="Polar residues" evidence="5">
    <location>
        <begin position="615"/>
        <end position="626"/>
    </location>
</feature>
<dbReference type="PANTHER" id="PTHR23327:SF51">
    <property type="entry name" value="TRANSCRIPTIONAL REGULATOR OF YEAST FORM ADHERENCE 3"/>
    <property type="match status" value="1"/>
</dbReference>
<feature type="region of interest" description="Disordered" evidence="5">
    <location>
        <begin position="615"/>
        <end position="720"/>
    </location>
</feature>
<keyword evidence="1" id="KW-0479">Metal-binding</keyword>
<evidence type="ECO:0000256" key="1">
    <source>
        <dbReference type="ARBA" id="ARBA00022723"/>
    </source>
</evidence>
<reference evidence="8" key="3">
    <citation type="submission" date="2018-07" db="EMBL/GenBank/DDBJ databases">
        <authorList>
            <person name="Quirk P.G."/>
            <person name="Krulwich T.A."/>
        </authorList>
    </citation>
    <scope>NUCLEOTIDE SEQUENCE</scope>
    <source>
        <strain evidence="8">96224</strain>
    </source>
</reference>
<evidence type="ECO:0000259" key="6">
    <source>
        <dbReference type="PROSITE" id="PS50089"/>
    </source>
</evidence>
<feature type="region of interest" description="Disordered" evidence="5">
    <location>
        <begin position="332"/>
        <end position="377"/>
    </location>
</feature>
<reference evidence="7" key="2">
    <citation type="submission" date="2013-01" db="EMBL/GenBank/DDBJ databases">
        <title>The wheat powdery mildew genome reveals unique evolution of an obligate biotroph.</title>
        <authorList>
            <person name="Oberhaensli S."/>
            <person name="Wicker T."/>
            <person name="Keller B."/>
        </authorList>
    </citation>
    <scope>NUCLEOTIDE SEQUENCE</scope>
    <source>
        <strain evidence="7">96224</strain>
    </source>
</reference>
<dbReference type="AlphaFoldDB" id="A0A061HLS3"/>
<sequence>MPVTKSAGDKMDPERARCTNMDTSAPKILMPPTASIFGAQAHEISKNADLANLFKADLTSIRNLVTCSICDQLLFEPWTIMCGHTYCYSCLCSWFGQNKRKKSCPECRSKVKAMPAPSFLVKQLVEVIFKRSELTLADETVEQHQQKRSEEIAIVEKDRISSQGLFKGMFVVKKKGLWMDETDSVLRCFACGFEYEGGPVCSHCGEQINNNQSYDMDQGILESEEFGSLDFDLDADSDGRSVMSNDSNLFEHLHGYRNFITYSLRDLHPGQAVIGSNLTDDGIIEDTESEASELSASDSSSNSGTDEDDDGSSLQDFIAPDDEIENDNTQSYHASDIAQDPDVQFTGQSQRFRRGETITISDDDSDEGGAISNRRQRQRRNISFAENNPSLSPVASVMTVTDLSNVESDMGDHGSEAELLRYAGWSPLDYSNDSENDSQDFSRFENNHVAGYEVDSDSETNTEKLVDDERFNDNNRSRQDESNNSETPTYRSPNNRSISRSFGFSNVSDDDSDSIDSNLMDRDGDTNMNISPQMSQNSRSASSCVSGSHFLQEEIDRETFPSTENQAPARHRIFGHDSEHLTSDRSSSPPFDETFRREHTRRARQISTHHIANVQSRRGSLYSASRTNRRHPASGHQMRATHQPTSSIDRVSGARRTRDNSGRDAFHQTTTRGNTDLRCGASDDNNFDSSIRGENIGAANEIHDLEEESDDSIQPPTRRHIRQNSSVRYNRRYDPRISIMFAEHQETLINNHVSDLHLPDSSRTDVILRPRRIAVYRNMSTRCDDVLRGSTIPTRSTVSSSHQIRPLRQNYSRI</sequence>
<keyword evidence="3" id="KW-0862">Zinc</keyword>
<feature type="region of interest" description="Disordered" evidence="5">
    <location>
        <begin position="288"/>
        <end position="317"/>
    </location>
</feature>
<feature type="domain" description="RING-type" evidence="6">
    <location>
        <begin position="67"/>
        <end position="108"/>
    </location>
</feature>
<evidence type="ECO:0000313" key="8">
    <source>
        <dbReference type="EMBL" id="SUZ07049.1"/>
    </source>
</evidence>
<dbReference type="SMART" id="SM00184">
    <property type="entry name" value="RING"/>
    <property type="match status" value="1"/>
</dbReference>
<dbReference type="SUPFAM" id="SSF57850">
    <property type="entry name" value="RING/U-box"/>
    <property type="match status" value="1"/>
</dbReference>
<feature type="compositionally biased region" description="Polar residues" evidence="5">
    <location>
        <begin position="482"/>
        <end position="504"/>
    </location>
</feature>
<dbReference type="GO" id="GO:0003746">
    <property type="term" value="F:translation elongation factor activity"/>
    <property type="evidence" value="ECO:0007669"/>
    <property type="project" value="UniProtKB-KW"/>
</dbReference>
<evidence type="ECO:0000256" key="4">
    <source>
        <dbReference type="PROSITE-ProRule" id="PRU00175"/>
    </source>
</evidence>
<dbReference type="HOGENOM" id="CLU_346804_0_0_1"/>
<feature type="compositionally biased region" description="Basic and acidic residues" evidence="5">
    <location>
        <begin position="461"/>
        <end position="481"/>
    </location>
</feature>
<organism evidence="8">
    <name type="scientific">Blumeria graminis f. sp. tritici 96224</name>
    <dbReference type="NCBI Taxonomy" id="1268274"/>
    <lineage>
        <taxon>Eukaryota</taxon>
        <taxon>Fungi</taxon>
        <taxon>Dikarya</taxon>
        <taxon>Ascomycota</taxon>
        <taxon>Pezizomycotina</taxon>
        <taxon>Leotiomycetes</taxon>
        <taxon>Erysiphales</taxon>
        <taxon>Erysiphaceae</taxon>
        <taxon>Blumeria</taxon>
    </lineage>
</organism>